<evidence type="ECO:0000256" key="3">
    <source>
        <dbReference type="ARBA" id="ARBA00011198"/>
    </source>
</evidence>
<name>A0A1E3HP56_9TREE</name>
<comment type="subunit">
    <text evidence="3 12">Heterodimer with ALG14 to form a functional enzyme.</text>
</comment>
<dbReference type="Gene3D" id="3.40.50.2000">
    <property type="entry name" value="Glycogen Phosphorylase B"/>
    <property type="match status" value="1"/>
</dbReference>
<evidence type="ECO:0000256" key="5">
    <source>
        <dbReference type="ARBA" id="ARBA00017468"/>
    </source>
</evidence>
<reference evidence="13" key="1">
    <citation type="submission" date="2016-06" db="EMBL/GenBank/DDBJ databases">
        <authorList>
            <person name="Cuomo C."/>
            <person name="Litvintseva A."/>
            <person name="Heitman J."/>
            <person name="Chen Y."/>
            <person name="Sun S."/>
            <person name="Springer D."/>
            <person name="Dromer F."/>
            <person name="Young S."/>
            <person name="Zeng Q."/>
            <person name="Chapman S."/>
            <person name="Gujja S."/>
            <person name="Saif S."/>
            <person name="Birren B."/>
        </authorList>
    </citation>
    <scope>NUCLEOTIDE SEQUENCE</scope>
    <source>
        <strain evidence="13">CBS 7841</strain>
    </source>
</reference>
<dbReference type="PANTHER" id="PTHR12867">
    <property type="entry name" value="GLYCOSYL TRANSFERASE-RELATED"/>
    <property type="match status" value="1"/>
</dbReference>
<dbReference type="VEuPathDB" id="FungiDB:L203_06208"/>
<evidence type="ECO:0000256" key="12">
    <source>
        <dbReference type="RuleBase" id="RU362128"/>
    </source>
</evidence>
<evidence type="ECO:0000256" key="1">
    <source>
        <dbReference type="ARBA" id="ARBA00004240"/>
    </source>
</evidence>
<reference evidence="13" key="3">
    <citation type="submission" date="2024-01" db="EMBL/GenBank/DDBJ databases">
        <authorList>
            <person name="Coelho M.A."/>
            <person name="David-Palma M."/>
            <person name="Shea T."/>
            <person name="Sun S."/>
            <person name="Cuomo C.A."/>
            <person name="Heitman J."/>
        </authorList>
    </citation>
    <scope>NUCLEOTIDE SEQUENCE</scope>
    <source>
        <strain evidence="13">CBS 7841</strain>
    </source>
</reference>
<evidence type="ECO:0000256" key="4">
    <source>
        <dbReference type="ARBA" id="ARBA00012614"/>
    </source>
</evidence>
<keyword evidence="6 12" id="KW-0328">Glycosyltransferase</keyword>
<dbReference type="EC" id="2.4.1.141" evidence="4 12"/>
<evidence type="ECO:0000256" key="11">
    <source>
        <dbReference type="ARBA" id="ARBA00048184"/>
    </source>
</evidence>
<reference evidence="13" key="2">
    <citation type="journal article" date="2022" name="Elife">
        <title>Obligate sexual reproduction of a homothallic fungus closely related to the Cryptococcus pathogenic species complex.</title>
        <authorList>
            <person name="Passer A.R."/>
            <person name="Clancey S.A."/>
            <person name="Shea T."/>
            <person name="David-Palma M."/>
            <person name="Averette A.F."/>
            <person name="Boekhout T."/>
            <person name="Porcel B.M."/>
            <person name="Nowrousian M."/>
            <person name="Cuomo C.A."/>
            <person name="Sun S."/>
            <person name="Heitman J."/>
            <person name="Coelho M.A."/>
        </authorList>
    </citation>
    <scope>NUCLEOTIDE SEQUENCE</scope>
    <source>
        <strain evidence="13">CBS 7841</strain>
    </source>
</reference>
<comment type="subcellular location">
    <subcellularLocation>
        <location evidence="1 12">Endoplasmic reticulum</location>
    </subcellularLocation>
</comment>
<organism evidence="13 14">
    <name type="scientific">Cryptococcus depauperatus CBS 7841</name>
    <dbReference type="NCBI Taxonomy" id="1295531"/>
    <lineage>
        <taxon>Eukaryota</taxon>
        <taxon>Fungi</taxon>
        <taxon>Dikarya</taxon>
        <taxon>Basidiomycota</taxon>
        <taxon>Agaricomycotina</taxon>
        <taxon>Tremellomycetes</taxon>
        <taxon>Tremellales</taxon>
        <taxon>Cryptococcaceae</taxon>
        <taxon>Cryptococcus</taxon>
    </lineage>
</organism>
<evidence type="ECO:0000256" key="7">
    <source>
        <dbReference type="ARBA" id="ARBA00022679"/>
    </source>
</evidence>
<dbReference type="Proteomes" id="UP000094043">
    <property type="component" value="Chromosome 2"/>
</dbReference>
<evidence type="ECO:0000256" key="8">
    <source>
        <dbReference type="ARBA" id="ARBA00022824"/>
    </source>
</evidence>
<evidence type="ECO:0000256" key="2">
    <source>
        <dbReference type="ARBA" id="ARBA00006962"/>
    </source>
</evidence>
<protein>
    <recommendedName>
        <fullName evidence="5 12">UDP-N-acetylglucosamine transferase subunit ALG13</fullName>
        <ecNumber evidence="4 12">2.4.1.141</ecNumber>
    </recommendedName>
    <alternativeName>
        <fullName evidence="10 12">Asparagine-linked glycosylation protein 13</fullName>
    </alternativeName>
</protein>
<evidence type="ECO:0000256" key="6">
    <source>
        <dbReference type="ARBA" id="ARBA00022676"/>
    </source>
</evidence>
<keyword evidence="7 12" id="KW-0808">Transferase</keyword>
<dbReference type="AlphaFoldDB" id="A0A1E3HP56"/>
<dbReference type="GO" id="GO:0004577">
    <property type="term" value="F:N-acetylglucosaminyldiphosphodolichol N-acetylglucosaminyltransferase activity"/>
    <property type="evidence" value="ECO:0007669"/>
    <property type="project" value="UniProtKB-EC"/>
</dbReference>
<evidence type="ECO:0000256" key="10">
    <source>
        <dbReference type="ARBA" id="ARBA00032061"/>
    </source>
</evidence>
<proteinExistence type="inferred from homology"/>
<dbReference type="Pfam" id="PF04101">
    <property type="entry name" value="Glyco_tran_28_C"/>
    <property type="match status" value="1"/>
</dbReference>
<gene>
    <name evidence="12" type="primary">ALG13</name>
    <name evidence="13" type="ORF">L203_101738</name>
</gene>
<dbReference type="SUPFAM" id="SSF53756">
    <property type="entry name" value="UDP-Glycosyltransferase/glycogen phosphorylase"/>
    <property type="match status" value="1"/>
</dbReference>
<dbReference type="InterPro" id="IPR007235">
    <property type="entry name" value="Glyco_trans_28_C"/>
</dbReference>
<comment type="catalytic activity">
    <reaction evidence="11">
        <text>an N-acetyl-alpha-D-glucosaminyl-diphospho-di-trans,poly-cis-dolichol + UDP-N-acetyl-alpha-D-glucosamine = an N,N'-diacetylchitobiosyl-diphospho-di-trans,poly-cis-dolichol + UDP + H(+)</text>
        <dbReference type="Rhea" id="RHEA:23380"/>
        <dbReference type="Rhea" id="RHEA-COMP:19507"/>
        <dbReference type="Rhea" id="RHEA-COMP:19510"/>
        <dbReference type="ChEBI" id="CHEBI:15378"/>
        <dbReference type="ChEBI" id="CHEBI:57269"/>
        <dbReference type="ChEBI" id="CHEBI:57705"/>
        <dbReference type="ChEBI" id="CHEBI:58223"/>
        <dbReference type="ChEBI" id="CHEBI:58427"/>
        <dbReference type="EC" id="2.4.1.141"/>
    </reaction>
</comment>
<accession>A0A1E3HP56</accession>
<dbReference type="InterPro" id="IPR039042">
    <property type="entry name" value="Alg13-like"/>
</dbReference>
<keyword evidence="14" id="KW-1185">Reference proteome</keyword>
<dbReference type="OrthoDB" id="20273at2759"/>
<comment type="similarity">
    <text evidence="2 12">Belongs to the glycosyltransferase 28 family.</text>
</comment>
<sequence length="185" mass="20389">MTRGNQTILVTVGSTLFPSLTCFVLSPTILQLLSSLGIGKLIVQYGKANLPISVVDQLQMDGNGNGSGQIAKLNVIVMRYTDNFERLVHNADAVVSHAGSGSILAVLRQRPMKPLLVVPNESLMDNHQVELANALGQDGYLLVSRIPELETKLKEFFGHWKDKQRDFPPRADTFKNVVNELMGFE</sequence>
<dbReference type="EMBL" id="CP143785">
    <property type="protein sequence ID" value="WVN86571.1"/>
    <property type="molecule type" value="Genomic_DNA"/>
</dbReference>
<comment type="function">
    <text evidence="9 12">Involved in protein N-glycosylation. Essential for the second step of the dolichol-linked oligosaccharide pathway.</text>
</comment>
<evidence type="ECO:0000313" key="13">
    <source>
        <dbReference type="EMBL" id="WVN86571.1"/>
    </source>
</evidence>
<dbReference type="GO" id="GO:0005783">
    <property type="term" value="C:endoplasmic reticulum"/>
    <property type="evidence" value="ECO:0007669"/>
    <property type="project" value="UniProtKB-SubCell"/>
</dbReference>
<dbReference type="GO" id="GO:0006488">
    <property type="term" value="P:dolichol-linked oligosaccharide biosynthetic process"/>
    <property type="evidence" value="ECO:0007669"/>
    <property type="project" value="InterPro"/>
</dbReference>
<evidence type="ECO:0000313" key="14">
    <source>
        <dbReference type="Proteomes" id="UP000094043"/>
    </source>
</evidence>
<evidence type="ECO:0000256" key="9">
    <source>
        <dbReference type="ARBA" id="ARBA00024804"/>
    </source>
</evidence>
<keyword evidence="8 12" id="KW-0256">Endoplasmic reticulum</keyword>
<dbReference type="PANTHER" id="PTHR12867:SF6">
    <property type="entry name" value="N-ACETYLGLUCOSAMINYLDIPHOSPHODOLICHOL N-ACETYLGLUCOSAMINYLTRANSFERASE"/>
    <property type="match status" value="1"/>
</dbReference>